<sequence>MWKQKPENVSVPAFVPIPEPVRPAAPLPAADARPRAAFAGSDQTSLNKGIVVKGHISGTDPLFIDCTVEGTISIPGERVTIGKNGHVIAAKSGEPGPCITAREIVILGSVTGSVFASDRVDLRAQASLAGDVSTARVSIEDGAYFRGGIDIRRDQKPAQPATAEASSADAPAEAQPAEAVEVQLSL</sequence>
<protein>
    <submittedName>
        <fullName evidence="3">Polymer-forming cytoskeletal protein</fullName>
    </submittedName>
</protein>
<evidence type="ECO:0000313" key="3">
    <source>
        <dbReference type="EMBL" id="UWZ84680.1"/>
    </source>
</evidence>
<gene>
    <name evidence="3" type="ORF">MOP44_01800</name>
</gene>
<keyword evidence="4" id="KW-1185">Reference proteome</keyword>
<dbReference type="PANTHER" id="PTHR35024">
    <property type="entry name" value="HYPOTHETICAL CYTOSOLIC PROTEIN"/>
    <property type="match status" value="1"/>
</dbReference>
<evidence type="ECO:0000256" key="1">
    <source>
        <dbReference type="ARBA" id="ARBA00044755"/>
    </source>
</evidence>
<dbReference type="Pfam" id="PF04519">
    <property type="entry name" value="Bactofilin"/>
    <property type="match status" value="1"/>
</dbReference>
<dbReference type="Proteomes" id="UP001059380">
    <property type="component" value="Chromosome"/>
</dbReference>
<proteinExistence type="inferred from homology"/>
<comment type="similarity">
    <text evidence="1">Belongs to the bactofilin family.</text>
</comment>
<name>A0A9J7BPP4_9BACT</name>
<dbReference type="PANTHER" id="PTHR35024:SF4">
    <property type="entry name" value="POLYMER-FORMING CYTOSKELETAL PROTEIN"/>
    <property type="match status" value="1"/>
</dbReference>
<dbReference type="EMBL" id="CP093313">
    <property type="protein sequence ID" value="UWZ84680.1"/>
    <property type="molecule type" value="Genomic_DNA"/>
</dbReference>
<evidence type="ECO:0000313" key="4">
    <source>
        <dbReference type="Proteomes" id="UP001059380"/>
    </source>
</evidence>
<evidence type="ECO:0000256" key="2">
    <source>
        <dbReference type="SAM" id="MobiDB-lite"/>
    </source>
</evidence>
<feature type="compositionally biased region" description="Low complexity" evidence="2">
    <location>
        <begin position="157"/>
        <end position="186"/>
    </location>
</feature>
<reference evidence="3" key="1">
    <citation type="submission" date="2021-04" db="EMBL/GenBank/DDBJ databases">
        <title>Phylogenetic analysis of Acidobacteriaceae.</title>
        <authorList>
            <person name="Qiu L."/>
            <person name="Zhang Q."/>
        </authorList>
    </citation>
    <scope>NUCLEOTIDE SEQUENCE</scope>
    <source>
        <strain evidence="3">DSM 25168</strain>
    </source>
</reference>
<organism evidence="3 4">
    <name type="scientific">Occallatibacter riparius</name>
    <dbReference type="NCBI Taxonomy" id="1002689"/>
    <lineage>
        <taxon>Bacteria</taxon>
        <taxon>Pseudomonadati</taxon>
        <taxon>Acidobacteriota</taxon>
        <taxon>Terriglobia</taxon>
        <taxon>Terriglobales</taxon>
        <taxon>Acidobacteriaceae</taxon>
        <taxon>Occallatibacter</taxon>
    </lineage>
</organism>
<dbReference type="AlphaFoldDB" id="A0A9J7BPP4"/>
<dbReference type="KEGG" id="orp:MOP44_01800"/>
<accession>A0A9J7BPP4</accession>
<feature type="region of interest" description="Disordered" evidence="2">
    <location>
        <begin position="155"/>
        <end position="186"/>
    </location>
</feature>
<dbReference type="RefSeq" id="WP_260794186.1">
    <property type="nucleotide sequence ID" value="NZ_CP093313.1"/>
</dbReference>
<dbReference type="InterPro" id="IPR007607">
    <property type="entry name" value="BacA/B"/>
</dbReference>